<keyword evidence="7" id="KW-0325">Glycoprotein</keyword>
<dbReference type="InterPro" id="IPR037193">
    <property type="entry name" value="GDNF_alpha"/>
</dbReference>
<protein>
    <submittedName>
        <fullName evidence="9">GDNF family receptor alpha like</fullName>
    </submittedName>
</protein>
<keyword evidence="3" id="KW-1003">Cell membrane</keyword>
<keyword evidence="10" id="KW-1185">Reference proteome</keyword>
<dbReference type="Ensembl" id="ENSVKKT00000001051.1">
    <property type="protein sequence ID" value="ENSVKKP00000001015.1"/>
    <property type="gene ID" value="ENSVKKG00000000844.1"/>
</dbReference>
<evidence type="ECO:0000256" key="1">
    <source>
        <dbReference type="ARBA" id="ARBA00004236"/>
    </source>
</evidence>
<evidence type="ECO:0000256" key="6">
    <source>
        <dbReference type="ARBA" id="ARBA00023170"/>
    </source>
</evidence>
<sequence length="332" mass="37986">VVRRLYLKLGLMVDLKDPKNTGITLFALCNRCTVKESMNCNKIIQFLVEQFPEFKDCICTKDNCSIKMLFGKECFSTKDHMKIKSQWKLSALSDYEYKHRRSCFQVNVQCVDDTVCNRQLSRYLQACQVNGTHCNVNRCQAALQVFYENMPFNVAQMLAFCDCMEADESCHKAKGVLHGTPCAVRMVPPPSCLHVIHTCQTNSLCWGKYKTFTSKCLMQISQPCLEDKACLESLDTNSLVCSDSAECRAAYVGMRGSLLQVECTCETTSAAQESMCRQFQHILHSNSCFSRLRTSAHLLFIYCPTSWRFQVALQSLTYNKKVIQYNDQIFKF</sequence>
<keyword evidence="6" id="KW-0675">Receptor</keyword>
<dbReference type="Pfam" id="PF02351">
    <property type="entry name" value="GDNF"/>
    <property type="match status" value="2"/>
</dbReference>
<evidence type="ECO:0000256" key="3">
    <source>
        <dbReference type="ARBA" id="ARBA00022475"/>
    </source>
</evidence>
<comment type="similarity">
    <text evidence="2">Belongs to the GDNFR family.</text>
</comment>
<dbReference type="PANTHER" id="PTHR10269">
    <property type="entry name" value="GDNF RECEPTOR ALPHA"/>
    <property type="match status" value="1"/>
</dbReference>
<evidence type="ECO:0000256" key="4">
    <source>
        <dbReference type="ARBA" id="ARBA00022729"/>
    </source>
</evidence>
<evidence type="ECO:0000256" key="5">
    <source>
        <dbReference type="ARBA" id="ARBA00023136"/>
    </source>
</evidence>
<dbReference type="SMART" id="SM00907">
    <property type="entry name" value="GDNF"/>
    <property type="match status" value="2"/>
</dbReference>
<dbReference type="GO" id="GO:0007169">
    <property type="term" value="P:cell surface receptor protein tyrosine kinase signaling pathway"/>
    <property type="evidence" value="ECO:0007669"/>
    <property type="project" value="UniProtKB-ARBA"/>
</dbReference>
<keyword evidence="5" id="KW-0472">Membrane</keyword>
<evidence type="ECO:0000256" key="7">
    <source>
        <dbReference type="ARBA" id="ARBA00023180"/>
    </source>
</evidence>
<dbReference type="Proteomes" id="UP000694545">
    <property type="component" value="Unplaced"/>
</dbReference>
<dbReference type="InterPro" id="IPR003438">
    <property type="entry name" value="GDNF_rcpt"/>
</dbReference>
<evidence type="ECO:0000313" key="9">
    <source>
        <dbReference type="Ensembl" id="ENSVKKP00000001015.1"/>
    </source>
</evidence>
<dbReference type="OMA" id="NVIHSCR"/>
<feature type="domain" description="GDNF/GAS1" evidence="8">
    <location>
        <begin position="103"/>
        <end position="182"/>
    </location>
</feature>
<feature type="domain" description="GDNF/GAS1" evidence="8">
    <location>
        <begin position="192"/>
        <end position="288"/>
    </location>
</feature>
<proteinExistence type="inferred from homology"/>
<dbReference type="GO" id="GO:0007399">
    <property type="term" value="P:nervous system development"/>
    <property type="evidence" value="ECO:0007669"/>
    <property type="project" value="TreeGrafter"/>
</dbReference>
<dbReference type="SUPFAM" id="SSF110035">
    <property type="entry name" value="GDNF receptor-like"/>
    <property type="match status" value="2"/>
</dbReference>
<dbReference type="InterPro" id="IPR016017">
    <property type="entry name" value="GDNF/GAS1"/>
</dbReference>
<reference evidence="9" key="1">
    <citation type="submission" date="2025-08" db="UniProtKB">
        <authorList>
            <consortium name="Ensembl"/>
        </authorList>
    </citation>
    <scope>IDENTIFICATION</scope>
</reference>
<dbReference type="AlphaFoldDB" id="A0A8D2IHR4"/>
<reference evidence="9" key="2">
    <citation type="submission" date="2025-09" db="UniProtKB">
        <authorList>
            <consortium name="Ensembl"/>
        </authorList>
    </citation>
    <scope>IDENTIFICATION</scope>
</reference>
<accession>A0A8D2IHR4</accession>
<dbReference type="GO" id="GO:0043235">
    <property type="term" value="C:receptor complex"/>
    <property type="evidence" value="ECO:0007669"/>
    <property type="project" value="TreeGrafter"/>
</dbReference>
<evidence type="ECO:0000256" key="2">
    <source>
        <dbReference type="ARBA" id="ARBA00005961"/>
    </source>
</evidence>
<evidence type="ECO:0000259" key="8">
    <source>
        <dbReference type="SMART" id="SM00907"/>
    </source>
</evidence>
<evidence type="ECO:0000313" key="10">
    <source>
        <dbReference type="Proteomes" id="UP000694545"/>
    </source>
</evidence>
<name>A0A8D2IHR4_VARKO</name>
<comment type="subcellular location">
    <subcellularLocation>
        <location evidence="1">Cell membrane</location>
    </subcellularLocation>
</comment>
<keyword evidence="4" id="KW-0732">Signal</keyword>
<dbReference type="PANTHER" id="PTHR10269:SF1">
    <property type="entry name" value="GDNF FAMILY RECEPTOR ALPHA-LIKE"/>
    <property type="match status" value="1"/>
</dbReference>
<dbReference type="GO" id="GO:0009897">
    <property type="term" value="C:external side of plasma membrane"/>
    <property type="evidence" value="ECO:0007669"/>
    <property type="project" value="TreeGrafter"/>
</dbReference>
<organism evidence="9 10">
    <name type="scientific">Varanus komodoensis</name>
    <name type="common">Komodo dragon</name>
    <dbReference type="NCBI Taxonomy" id="61221"/>
    <lineage>
        <taxon>Eukaryota</taxon>
        <taxon>Metazoa</taxon>
        <taxon>Chordata</taxon>
        <taxon>Craniata</taxon>
        <taxon>Vertebrata</taxon>
        <taxon>Euteleostomi</taxon>
        <taxon>Lepidosauria</taxon>
        <taxon>Squamata</taxon>
        <taxon>Bifurcata</taxon>
        <taxon>Unidentata</taxon>
        <taxon>Episquamata</taxon>
        <taxon>Toxicofera</taxon>
        <taxon>Anguimorpha</taxon>
        <taxon>Paleoanguimorpha</taxon>
        <taxon>Varanoidea</taxon>
        <taxon>Varanidae</taxon>
        <taxon>Varanus</taxon>
    </lineage>
</organism>
<dbReference type="GO" id="GO:0038023">
    <property type="term" value="F:signaling receptor activity"/>
    <property type="evidence" value="ECO:0007669"/>
    <property type="project" value="InterPro"/>
</dbReference>